<dbReference type="EMBL" id="CP108188">
    <property type="protein sequence ID" value="WTR74095.1"/>
    <property type="molecule type" value="Genomic_DNA"/>
</dbReference>
<name>A0ABZ1LMW2_9ACTN</name>
<feature type="region of interest" description="Disordered" evidence="1">
    <location>
        <begin position="54"/>
        <end position="77"/>
    </location>
</feature>
<evidence type="ECO:0000256" key="1">
    <source>
        <dbReference type="SAM" id="MobiDB-lite"/>
    </source>
</evidence>
<feature type="transmembrane region" description="Helical" evidence="2">
    <location>
        <begin position="26"/>
        <end position="45"/>
    </location>
</feature>
<accession>A0ABZ1LMW2</accession>
<keyword evidence="4" id="KW-1185">Reference proteome</keyword>
<evidence type="ECO:0000313" key="3">
    <source>
        <dbReference type="EMBL" id="WTR74095.1"/>
    </source>
</evidence>
<keyword evidence="2" id="KW-0472">Membrane</keyword>
<sequence length="77" mass="8497">MNDHEPVFKKSKWGTNRYVYNADNPIGLTLIIATSVLTIVMLLLMHNRAGPFAPPAPSPTWSPPPSQDPWPFPSTAP</sequence>
<evidence type="ECO:0000313" key="4">
    <source>
        <dbReference type="Proteomes" id="UP001622594"/>
    </source>
</evidence>
<evidence type="ECO:0000256" key="2">
    <source>
        <dbReference type="SAM" id="Phobius"/>
    </source>
</evidence>
<protein>
    <submittedName>
        <fullName evidence="3">Uncharacterized protein</fullName>
    </submittedName>
</protein>
<keyword evidence="2" id="KW-1133">Transmembrane helix</keyword>
<dbReference type="Proteomes" id="UP001622594">
    <property type="component" value="Chromosome"/>
</dbReference>
<keyword evidence="2" id="KW-0812">Transmembrane</keyword>
<proteinExistence type="predicted"/>
<organism evidence="3 4">
    <name type="scientific">Streptomyces zaomyceticus</name>
    <dbReference type="NCBI Taxonomy" id="68286"/>
    <lineage>
        <taxon>Bacteria</taxon>
        <taxon>Bacillati</taxon>
        <taxon>Actinomycetota</taxon>
        <taxon>Actinomycetes</taxon>
        <taxon>Kitasatosporales</taxon>
        <taxon>Streptomycetaceae</taxon>
        <taxon>Streptomyces</taxon>
    </lineage>
</organism>
<gene>
    <name evidence="3" type="ORF">OG814_34825</name>
</gene>
<reference evidence="3 4" key="1">
    <citation type="submission" date="2022-10" db="EMBL/GenBank/DDBJ databases">
        <title>The complete genomes of actinobacterial strains from the NBC collection.</title>
        <authorList>
            <person name="Joergensen T.S."/>
            <person name="Alvarez Arevalo M."/>
            <person name="Sterndorff E.B."/>
            <person name="Faurdal D."/>
            <person name="Vuksanovic O."/>
            <person name="Mourched A.-S."/>
            <person name="Charusanti P."/>
            <person name="Shaw S."/>
            <person name="Blin K."/>
            <person name="Weber T."/>
        </authorList>
    </citation>
    <scope>NUCLEOTIDE SEQUENCE [LARGE SCALE GENOMIC DNA]</scope>
    <source>
        <strain evidence="3 4">NBC_00123</strain>
    </source>
</reference>
<dbReference type="RefSeq" id="WP_371637000.1">
    <property type="nucleotide sequence ID" value="NZ_CP108062.1"/>
</dbReference>